<feature type="region of interest" description="Disordered" evidence="1">
    <location>
        <begin position="766"/>
        <end position="785"/>
    </location>
</feature>
<feature type="region of interest" description="Disordered" evidence="1">
    <location>
        <begin position="30"/>
        <end position="95"/>
    </location>
</feature>
<evidence type="ECO:0000313" key="2">
    <source>
        <dbReference type="EMBL" id="KAJ8866088.1"/>
    </source>
</evidence>
<sequence length="1064" mass="116653">MLCTPTACRPTGQQRVGGLVKRFGRLLTSRSRESTRVKRGEPGAAPECKDGGKWEIPEKTPPTNGLRPARSPHRHQTHDGHITKRQQPSAPLSPERMTGVVWTNRIATSVNIETGSKYIPEVVDIRGWLLACLKCLQMCPDFKVSNHCAAAAPHRTATFGWKTVNSALHWLAAGQYGKTGVVLTNRMTLSDNRDQQNTVSLQRRAHKADSAGPTSCRARLRSDVCARTCVAIPVVIAWRVQKASELGAMGTPCSVGPYCHLTPFYWSKRHLSFRIGRLPTNGRSHYPPTTKAKRVQFPARGQPGFSRVGIVPDDAACRLVLSGYSRFPRPYIPAQLHPRSHFMSYSGMTHKYGSQLEKARHSEGVASAWYKIEVKHIYSDVRHTIGSQFIRPDLDASEPIAESQDNAMRGVGQQPMNTHLRLQSSQWILRRSEAPDGLLVGERQQSSGSRLRIAPLTPTRTETPRYSVTTETLHALRVGAISRDSDSVRLDSTALCSLWSQMFVHWLLAVWHLLLVSLQFCHWLRVVQGVSNELAYEDGENGAALECKGGGKRQIPEKTPRTSGIVRHYSHMRKSGVTRPGIEPGSHWWKASGCVIAEGKEKGVTRRPAPYNFYPGLRPLLTDPDDSSALKPVEESGVGGGGAFNVDGTPEILGIKTILKAELPSDHCKLDCSRREKGYVTVAERLACSLPTKAIRVQSPAASPGFSHVGIVPDDAAGRRGFLRDLPFPRLFSPALPLIGSKDLDIWADLNIEILRAYESEERCGAAPECRRGGNGRSPRKPTKLAASRGKAVHCWDTETGSAHLETSLYAIFTLRKEVQPLVNYVVQKKNPGAKIPSPITESNCSGRQPIKSRPFLSAVARALASHHGDPVSIPGGFTPGFSHVGIVLDGAACRWVFSGHSRFPRPCIPAPLHPRDGVMSCPGMTGIYGSQLESPSLGEYCLAQGQRNMGWRLLSSGHRKEKVTEIANSTLASHQGEPGSIPGRATGFSQVGIAPDDTAGRRVYSGIPRFPPPLHYGAAPYSLQSPSSALKTSLLRTAPISSLIHPNYTRKFRRMRARVNKRP</sequence>
<feature type="non-terminal residue" evidence="2">
    <location>
        <position position="1064"/>
    </location>
</feature>
<organism evidence="2 3">
    <name type="scientific">Dryococelus australis</name>
    <dbReference type="NCBI Taxonomy" id="614101"/>
    <lineage>
        <taxon>Eukaryota</taxon>
        <taxon>Metazoa</taxon>
        <taxon>Ecdysozoa</taxon>
        <taxon>Arthropoda</taxon>
        <taxon>Hexapoda</taxon>
        <taxon>Insecta</taxon>
        <taxon>Pterygota</taxon>
        <taxon>Neoptera</taxon>
        <taxon>Polyneoptera</taxon>
        <taxon>Phasmatodea</taxon>
        <taxon>Verophasmatodea</taxon>
        <taxon>Anareolatae</taxon>
        <taxon>Phasmatidae</taxon>
        <taxon>Eurycanthinae</taxon>
        <taxon>Dryococelus</taxon>
    </lineage>
</organism>
<feature type="compositionally biased region" description="Basic and acidic residues" evidence="1">
    <location>
        <begin position="30"/>
        <end position="58"/>
    </location>
</feature>
<comment type="caution">
    <text evidence="2">The sequence shown here is derived from an EMBL/GenBank/DDBJ whole genome shotgun (WGS) entry which is preliminary data.</text>
</comment>
<evidence type="ECO:0000256" key="1">
    <source>
        <dbReference type="SAM" id="MobiDB-lite"/>
    </source>
</evidence>
<evidence type="ECO:0000313" key="3">
    <source>
        <dbReference type="Proteomes" id="UP001159363"/>
    </source>
</evidence>
<proteinExistence type="predicted"/>
<protein>
    <submittedName>
        <fullName evidence="2">Uncharacterized protein</fullName>
    </submittedName>
</protein>
<accession>A0ABQ9G1N5</accession>
<gene>
    <name evidence="2" type="ORF">PR048_033612</name>
</gene>
<dbReference type="Proteomes" id="UP001159363">
    <property type="component" value="Chromosome 16"/>
</dbReference>
<name>A0ABQ9G1N5_9NEOP</name>
<dbReference type="EMBL" id="JARBHB010000017">
    <property type="protein sequence ID" value="KAJ8866088.1"/>
    <property type="molecule type" value="Genomic_DNA"/>
</dbReference>
<keyword evidence="3" id="KW-1185">Reference proteome</keyword>
<reference evidence="2 3" key="1">
    <citation type="submission" date="2023-02" db="EMBL/GenBank/DDBJ databases">
        <title>LHISI_Scaffold_Assembly.</title>
        <authorList>
            <person name="Stuart O.P."/>
            <person name="Cleave R."/>
            <person name="Magrath M.J.L."/>
            <person name="Mikheyev A.S."/>
        </authorList>
    </citation>
    <scope>NUCLEOTIDE SEQUENCE [LARGE SCALE GENOMIC DNA]</scope>
    <source>
        <strain evidence="2">Daus_M_001</strain>
        <tissue evidence="2">Leg muscle</tissue>
    </source>
</reference>